<dbReference type="GO" id="GO:0050916">
    <property type="term" value="P:sensory perception of sweet taste"/>
    <property type="evidence" value="ECO:0007669"/>
    <property type="project" value="UniProtKB-ARBA"/>
</dbReference>
<name>A0A9P0IAG4_SPOLI</name>
<keyword evidence="10" id="KW-1185">Reference proteome</keyword>
<evidence type="ECO:0000313" key="10">
    <source>
        <dbReference type="Proteomes" id="UP001153321"/>
    </source>
</evidence>
<keyword evidence="7" id="KW-0675">Receptor</keyword>
<evidence type="ECO:0000256" key="6">
    <source>
        <dbReference type="ARBA" id="ARBA00023136"/>
    </source>
</evidence>
<evidence type="ECO:0000256" key="7">
    <source>
        <dbReference type="ARBA" id="ARBA00023170"/>
    </source>
</evidence>
<proteinExistence type="inferred from homology"/>
<protein>
    <submittedName>
        <fullName evidence="9">Uncharacterized protein</fullName>
    </submittedName>
</protein>
<keyword evidence="3" id="KW-1003">Cell membrane</keyword>
<dbReference type="GO" id="GO:0008527">
    <property type="term" value="F:taste receptor activity"/>
    <property type="evidence" value="ECO:0007669"/>
    <property type="project" value="InterPro"/>
</dbReference>
<reference evidence="9" key="1">
    <citation type="submission" date="2022-02" db="EMBL/GenBank/DDBJ databases">
        <authorList>
            <person name="King R."/>
        </authorList>
    </citation>
    <scope>NUCLEOTIDE SEQUENCE</scope>
</reference>
<feature type="transmembrane region" description="Helical" evidence="8">
    <location>
        <begin position="64"/>
        <end position="87"/>
    </location>
</feature>
<evidence type="ECO:0000256" key="1">
    <source>
        <dbReference type="ARBA" id="ARBA00004651"/>
    </source>
</evidence>
<sequence>MASKLFLNTLNMENRRFNKREMCGFHGTVRGTLLCSRVMGLLPLSGLTCPTSHKLRFTLRSPYTMFYAISLFGQVLMFIMTFCWVVLNGISLANMTNSIFNTSSLVSVLILMHIGRCWPALVAKVESIECKLPPFTRNVGVMSNITTIFIFTAAVVEHLLSVYYGLKVACACDINNVGETYFRFSMPWIFDYTPYAAWKGALIEVQLFSLNKIR</sequence>
<keyword evidence="4 8" id="KW-0812">Transmembrane</keyword>
<dbReference type="PANTHER" id="PTHR21421">
    <property type="entry name" value="GUSTATORY RECEPTOR"/>
    <property type="match status" value="1"/>
</dbReference>
<comment type="subcellular location">
    <subcellularLocation>
        <location evidence="1">Cell membrane</location>
        <topology evidence="1">Multi-pass membrane protein</topology>
    </subcellularLocation>
</comment>
<dbReference type="GO" id="GO:0005886">
    <property type="term" value="C:plasma membrane"/>
    <property type="evidence" value="ECO:0007669"/>
    <property type="project" value="UniProtKB-SubCell"/>
</dbReference>
<evidence type="ECO:0000256" key="5">
    <source>
        <dbReference type="ARBA" id="ARBA00022989"/>
    </source>
</evidence>
<gene>
    <name evidence="9" type="ORF">SPLIT_LOCUS8567</name>
</gene>
<evidence type="ECO:0000256" key="3">
    <source>
        <dbReference type="ARBA" id="ARBA00022475"/>
    </source>
</evidence>
<evidence type="ECO:0000256" key="4">
    <source>
        <dbReference type="ARBA" id="ARBA00022692"/>
    </source>
</evidence>
<keyword evidence="6 8" id="KW-0472">Membrane</keyword>
<evidence type="ECO:0000256" key="2">
    <source>
        <dbReference type="ARBA" id="ARBA00005327"/>
    </source>
</evidence>
<dbReference type="Pfam" id="PF06151">
    <property type="entry name" value="Trehalose_recp"/>
    <property type="match status" value="1"/>
</dbReference>
<keyword evidence="5 8" id="KW-1133">Transmembrane helix</keyword>
<dbReference type="PANTHER" id="PTHR21421:SF29">
    <property type="entry name" value="GUSTATORY RECEPTOR 5A FOR TREHALOSE-RELATED"/>
    <property type="match status" value="1"/>
</dbReference>
<evidence type="ECO:0000256" key="8">
    <source>
        <dbReference type="SAM" id="Phobius"/>
    </source>
</evidence>
<dbReference type="InterPro" id="IPR009318">
    <property type="entry name" value="Gustatory_rcpt"/>
</dbReference>
<accession>A0A9P0IAG4</accession>
<dbReference type="AlphaFoldDB" id="A0A9P0IAG4"/>
<feature type="transmembrane region" description="Helical" evidence="8">
    <location>
        <begin position="139"/>
        <end position="166"/>
    </location>
</feature>
<dbReference type="Proteomes" id="UP001153321">
    <property type="component" value="Chromosome 3"/>
</dbReference>
<dbReference type="EMBL" id="LR824534">
    <property type="protein sequence ID" value="CAH1643212.1"/>
    <property type="molecule type" value="Genomic_DNA"/>
</dbReference>
<comment type="similarity">
    <text evidence="2">Belongs to the insect chemoreceptor superfamily. Gustatory receptor (GR) family. Gr5a subfamily.</text>
</comment>
<organism evidence="9 10">
    <name type="scientific">Spodoptera littoralis</name>
    <name type="common">Egyptian cotton leafworm</name>
    <dbReference type="NCBI Taxonomy" id="7109"/>
    <lineage>
        <taxon>Eukaryota</taxon>
        <taxon>Metazoa</taxon>
        <taxon>Ecdysozoa</taxon>
        <taxon>Arthropoda</taxon>
        <taxon>Hexapoda</taxon>
        <taxon>Insecta</taxon>
        <taxon>Pterygota</taxon>
        <taxon>Neoptera</taxon>
        <taxon>Endopterygota</taxon>
        <taxon>Lepidoptera</taxon>
        <taxon>Glossata</taxon>
        <taxon>Ditrysia</taxon>
        <taxon>Noctuoidea</taxon>
        <taxon>Noctuidae</taxon>
        <taxon>Amphipyrinae</taxon>
        <taxon>Spodoptera</taxon>
    </lineage>
</organism>
<evidence type="ECO:0000313" key="9">
    <source>
        <dbReference type="EMBL" id="CAH1643212.1"/>
    </source>
</evidence>
<feature type="transmembrane region" description="Helical" evidence="8">
    <location>
        <begin position="99"/>
        <end position="118"/>
    </location>
</feature>